<evidence type="ECO:0000256" key="4">
    <source>
        <dbReference type="ARBA" id="ARBA00012740"/>
    </source>
</evidence>
<evidence type="ECO:0000313" key="12">
    <source>
        <dbReference type="EMBL" id="GAI81698.1"/>
    </source>
</evidence>
<dbReference type="Gene3D" id="3.40.140.10">
    <property type="entry name" value="Cytidine Deaminase, domain 2"/>
    <property type="match status" value="1"/>
</dbReference>
<dbReference type="SUPFAM" id="SSF53927">
    <property type="entry name" value="Cytidine deaminase-like"/>
    <property type="match status" value="1"/>
</dbReference>
<dbReference type="GO" id="GO:0052717">
    <property type="term" value="F:tRNA-specific adenosine-34 deaminase activity"/>
    <property type="evidence" value="ECO:0007669"/>
    <property type="project" value="UniProtKB-EC"/>
</dbReference>
<comment type="catalytic activity">
    <reaction evidence="10">
        <text>adenosine(34) in tRNA + H2O + H(+) = inosine(34) in tRNA + NH4(+)</text>
        <dbReference type="Rhea" id="RHEA:43168"/>
        <dbReference type="Rhea" id="RHEA-COMP:10373"/>
        <dbReference type="Rhea" id="RHEA-COMP:10374"/>
        <dbReference type="ChEBI" id="CHEBI:15377"/>
        <dbReference type="ChEBI" id="CHEBI:15378"/>
        <dbReference type="ChEBI" id="CHEBI:28938"/>
        <dbReference type="ChEBI" id="CHEBI:74411"/>
        <dbReference type="ChEBI" id="CHEBI:82852"/>
        <dbReference type="EC" id="3.5.4.33"/>
    </reaction>
</comment>
<organism evidence="12">
    <name type="scientific">marine sediment metagenome</name>
    <dbReference type="NCBI Taxonomy" id="412755"/>
    <lineage>
        <taxon>unclassified sequences</taxon>
        <taxon>metagenomes</taxon>
        <taxon>ecological metagenomes</taxon>
    </lineage>
</organism>
<evidence type="ECO:0000256" key="3">
    <source>
        <dbReference type="ARBA" id="ARBA00011738"/>
    </source>
</evidence>
<name>X1RM26_9ZZZZ</name>
<dbReference type="EC" id="3.5.4.33" evidence="4"/>
<dbReference type="PROSITE" id="PS00903">
    <property type="entry name" value="CYT_DCMP_DEAMINASES_1"/>
    <property type="match status" value="1"/>
</dbReference>
<evidence type="ECO:0000256" key="7">
    <source>
        <dbReference type="ARBA" id="ARBA00022723"/>
    </source>
</evidence>
<comment type="caution">
    <text evidence="12">The sequence shown here is derived from an EMBL/GenBank/DDBJ whole genome shotgun (WGS) entry which is preliminary data.</text>
</comment>
<dbReference type="InterPro" id="IPR016193">
    <property type="entry name" value="Cytidine_deaminase-like"/>
</dbReference>
<dbReference type="NCBIfam" id="NF008113">
    <property type="entry name" value="PRK10860.1"/>
    <property type="match status" value="1"/>
</dbReference>
<evidence type="ECO:0000256" key="1">
    <source>
        <dbReference type="ARBA" id="ARBA00001947"/>
    </source>
</evidence>
<comment type="cofactor">
    <cofactor evidence="1">
        <name>Zn(2+)</name>
        <dbReference type="ChEBI" id="CHEBI:29105"/>
    </cofactor>
</comment>
<dbReference type="InterPro" id="IPR016192">
    <property type="entry name" value="APOBEC/CMP_deaminase_Zn-bd"/>
</dbReference>
<dbReference type="HAMAP" id="MF_00972">
    <property type="entry name" value="tRNA_aden_deaminase"/>
    <property type="match status" value="1"/>
</dbReference>
<keyword evidence="9" id="KW-0862">Zinc</keyword>
<keyword evidence="6" id="KW-0819">tRNA processing</keyword>
<evidence type="ECO:0000256" key="9">
    <source>
        <dbReference type="ARBA" id="ARBA00022833"/>
    </source>
</evidence>
<evidence type="ECO:0000256" key="2">
    <source>
        <dbReference type="ARBA" id="ARBA00010669"/>
    </source>
</evidence>
<reference evidence="12" key="1">
    <citation type="journal article" date="2014" name="Front. Microbiol.">
        <title>High frequency of phylogenetically diverse reductive dehalogenase-homologous genes in deep subseafloor sedimentary metagenomes.</title>
        <authorList>
            <person name="Kawai M."/>
            <person name="Futagami T."/>
            <person name="Toyoda A."/>
            <person name="Takaki Y."/>
            <person name="Nishi S."/>
            <person name="Hori S."/>
            <person name="Arai W."/>
            <person name="Tsubouchi T."/>
            <person name="Morono Y."/>
            <person name="Uchiyama I."/>
            <person name="Ito T."/>
            <person name="Fujiyama A."/>
            <person name="Inagaki F."/>
            <person name="Takami H."/>
        </authorList>
    </citation>
    <scope>NUCLEOTIDE SEQUENCE</scope>
    <source>
        <strain evidence="12">Expedition CK06-06</strain>
    </source>
</reference>
<comment type="subunit">
    <text evidence="3">Homodimer.</text>
</comment>
<dbReference type="InterPro" id="IPR028883">
    <property type="entry name" value="tRNA_aden_deaminase"/>
</dbReference>
<dbReference type="FunFam" id="3.40.140.10:FF:000005">
    <property type="entry name" value="tRNA-specific adenosine deaminase"/>
    <property type="match status" value="1"/>
</dbReference>
<dbReference type="PANTHER" id="PTHR11079:SF202">
    <property type="entry name" value="TRNA-SPECIFIC ADENOSINE DEAMINASE"/>
    <property type="match status" value="1"/>
</dbReference>
<dbReference type="GO" id="GO:0008270">
    <property type="term" value="F:zinc ion binding"/>
    <property type="evidence" value="ECO:0007669"/>
    <property type="project" value="InterPro"/>
</dbReference>
<keyword evidence="8" id="KW-0378">Hydrolase</keyword>
<dbReference type="PROSITE" id="PS51747">
    <property type="entry name" value="CYT_DCMP_DEAMINASES_2"/>
    <property type="match status" value="1"/>
</dbReference>
<dbReference type="EMBL" id="BARW01008204">
    <property type="protein sequence ID" value="GAI81698.1"/>
    <property type="molecule type" value="Genomic_DNA"/>
</dbReference>
<dbReference type="PANTHER" id="PTHR11079">
    <property type="entry name" value="CYTOSINE DEAMINASE FAMILY MEMBER"/>
    <property type="match status" value="1"/>
</dbReference>
<dbReference type="InterPro" id="IPR058535">
    <property type="entry name" value="MafB19-deam"/>
</dbReference>
<dbReference type="Pfam" id="PF14437">
    <property type="entry name" value="MafB19-deam"/>
    <property type="match status" value="1"/>
</dbReference>
<dbReference type="InterPro" id="IPR002125">
    <property type="entry name" value="CMP_dCMP_dom"/>
</dbReference>
<dbReference type="AlphaFoldDB" id="X1RM26"/>
<proteinExistence type="inferred from homology"/>
<evidence type="ECO:0000256" key="5">
    <source>
        <dbReference type="ARBA" id="ARBA00019216"/>
    </source>
</evidence>
<evidence type="ECO:0000256" key="10">
    <source>
        <dbReference type="ARBA" id="ARBA00048045"/>
    </source>
</evidence>
<evidence type="ECO:0000256" key="6">
    <source>
        <dbReference type="ARBA" id="ARBA00022694"/>
    </source>
</evidence>
<accession>X1RM26</accession>
<keyword evidence="7" id="KW-0479">Metal-binding</keyword>
<gene>
    <name evidence="12" type="ORF">S12H4_16891</name>
</gene>
<protein>
    <recommendedName>
        <fullName evidence="5">tRNA-specific adenosine deaminase 2</fullName>
        <ecNumber evidence="4">3.5.4.33</ecNumber>
    </recommendedName>
</protein>
<feature type="domain" description="CMP/dCMP-type deaminase" evidence="11">
    <location>
        <begin position="6"/>
        <end position="152"/>
    </location>
</feature>
<dbReference type="CDD" id="cd01285">
    <property type="entry name" value="nucleoside_deaminase"/>
    <property type="match status" value="1"/>
</dbReference>
<evidence type="ECO:0000259" key="11">
    <source>
        <dbReference type="PROSITE" id="PS51747"/>
    </source>
</evidence>
<evidence type="ECO:0000256" key="8">
    <source>
        <dbReference type="ARBA" id="ARBA00022801"/>
    </source>
</evidence>
<comment type="similarity">
    <text evidence="2">Belongs to the cytidine and deoxycytidylate deaminase family. ADAT2 subfamily.</text>
</comment>
<sequence>MPTMTPPDNHFLRLALREAQRAFKAGEVPIGAVVVQGKIVIGRGFNQREALHDPTAHAEILAITAAANHLGDWRLSGCTLYVTKEPCPMCAGAIVNSRLERLVFGAWDEQAGCCGSLYQLCRDPRFNHQVEVVGGVMETECRSLLQEFFQRRREER</sequence>
<dbReference type="GO" id="GO:0002100">
    <property type="term" value="P:tRNA wobble adenosine to inosine editing"/>
    <property type="evidence" value="ECO:0007669"/>
    <property type="project" value="InterPro"/>
</dbReference>